<name>A0A9D4NWA8_DERFA</name>
<dbReference type="Proteomes" id="UP000828236">
    <property type="component" value="Unassembled WGS sequence"/>
</dbReference>
<evidence type="ECO:0000313" key="1">
    <source>
        <dbReference type="EMBL" id="KAH7639499.1"/>
    </source>
</evidence>
<comment type="caution">
    <text evidence="1">The sequence shown here is derived from an EMBL/GenBank/DDBJ whole genome shotgun (WGS) entry which is preliminary data.</text>
</comment>
<dbReference type="EMBL" id="SDOV01000007">
    <property type="protein sequence ID" value="KAH7639499.1"/>
    <property type="molecule type" value="Genomic_DNA"/>
</dbReference>
<reference evidence="1" key="2">
    <citation type="journal article" date="2021" name="World Allergy Organ. J.">
        <title>Chromosome-level assembly of Dermatophagoides farinae genome and transcriptome reveals two novel allergens Der f 37 and Der f 39.</title>
        <authorList>
            <person name="Chen J."/>
            <person name="Cai Z."/>
            <person name="Fan D."/>
            <person name="Hu J."/>
            <person name="Hou Y."/>
            <person name="He Y."/>
            <person name="Zhang Z."/>
            <person name="Zhao Z."/>
            <person name="Gao P."/>
            <person name="Hu W."/>
            <person name="Sun J."/>
            <person name="Li J."/>
            <person name="Ji K."/>
        </authorList>
    </citation>
    <scope>NUCLEOTIDE SEQUENCE</scope>
    <source>
        <strain evidence="1">JKM2019</strain>
    </source>
</reference>
<reference evidence="1" key="1">
    <citation type="submission" date="2020-06" db="EMBL/GenBank/DDBJ databases">
        <authorList>
            <person name="Ji K."/>
            <person name="Li J."/>
        </authorList>
    </citation>
    <scope>NUCLEOTIDE SEQUENCE</scope>
    <source>
        <strain evidence="1">JKM2019</strain>
        <tissue evidence="1">Whole body</tissue>
    </source>
</reference>
<dbReference type="AlphaFoldDB" id="A0A9D4NWA8"/>
<sequence>MNANIPPSSYHQAAATAASPQQIPISIPNSQSFDAATNEIHFCTKFWNKEFNRFKIIVVQTYCGLRSKIGPEIDEDRLKNDHGNDAEHYKFIGGYLVTNMVQCPMKHHVHHQVTLKFRYRSMILTLTFLKGLHWIEFSEQLIRFVPEILQSSN</sequence>
<protein>
    <submittedName>
        <fullName evidence="1">Uncharacterized protein</fullName>
    </submittedName>
</protein>
<organism evidence="1">
    <name type="scientific">Dermatophagoides farinae</name>
    <name type="common">American house dust mite</name>
    <dbReference type="NCBI Taxonomy" id="6954"/>
    <lineage>
        <taxon>Eukaryota</taxon>
        <taxon>Metazoa</taxon>
        <taxon>Ecdysozoa</taxon>
        <taxon>Arthropoda</taxon>
        <taxon>Chelicerata</taxon>
        <taxon>Arachnida</taxon>
        <taxon>Acari</taxon>
        <taxon>Acariformes</taxon>
        <taxon>Sarcoptiformes</taxon>
        <taxon>Astigmata</taxon>
        <taxon>Psoroptidia</taxon>
        <taxon>Analgoidea</taxon>
        <taxon>Pyroglyphidae</taxon>
        <taxon>Dermatophagoidinae</taxon>
        <taxon>Dermatophagoides</taxon>
    </lineage>
</organism>
<gene>
    <name evidence="1" type="ORF">HUG17_3532</name>
</gene>
<proteinExistence type="predicted"/>
<accession>A0A9D4NWA8</accession>